<proteinExistence type="predicted"/>
<evidence type="ECO:0000313" key="2">
    <source>
        <dbReference type="EMBL" id="MXU93573.1"/>
    </source>
</evidence>
<sequence length="148" mass="15577">MTPRLAVAVNLAQLVARASHSRLSLRNWSLVVPQCISELAITVAVWHTEFLTASFVCLSTSRSVWLLRMRNCRCRPMVTSPLRMVASLDSWAARPSCSSSCAGAASAVSILTGAADDDVSDFSSAPSDRPASSCGGSAEMDSVVLAAS</sequence>
<accession>A0A6B0UUT3</accession>
<name>A0A6B0UUT3_IXORI</name>
<dbReference type="EMBL" id="GIFC01011490">
    <property type="protein sequence ID" value="MXU93573.1"/>
    <property type="molecule type" value="Transcribed_RNA"/>
</dbReference>
<reference evidence="2" key="1">
    <citation type="submission" date="2019-12" db="EMBL/GenBank/DDBJ databases">
        <title>An insight into the sialome of adult female Ixodes ricinus ticks feeding for 6 days.</title>
        <authorList>
            <person name="Perner J."/>
            <person name="Ribeiro J.M.C."/>
        </authorList>
    </citation>
    <scope>NUCLEOTIDE SEQUENCE</scope>
    <source>
        <strain evidence="2">Semi-engorged</strain>
        <tissue evidence="2">Salivary glands</tissue>
    </source>
</reference>
<evidence type="ECO:0000256" key="1">
    <source>
        <dbReference type="SAM" id="MobiDB-lite"/>
    </source>
</evidence>
<feature type="region of interest" description="Disordered" evidence="1">
    <location>
        <begin position="118"/>
        <end position="141"/>
    </location>
</feature>
<dbReference type="AlphaFoldDB" id="A0A6B0UUT3"/>
<organism evidence="2">
    <name type="scientific">Ixodes ricinus</name>
    <name type="common">Common tick</name>
    <name type="synonym">Acarus ricinus</name>
    <dbReference type="NCBI Taxonomy" id="34613"/>
    <lineage>
        <taxon>Eukaryota</taxon>
        <taxon>Metazoa</taxon>
        <taxon>Ecdysozoa</taxon>
        <taxon>Arthropoda</taxon>
        <taxon>Chelicerata</taxon>
        <taxon>Arachnida</taxon>
        <taxon>Acari</taxon>
        <taxon>Parasitiformes</taxon>
        <taxon>Ixodida</taxon>
        <taxon>Ixodoidea</taxon>
        <taxon>Ixodidae</taxon>
        <taxon>Ixodinae</taxon>
        <taxon>Ixodes</taxon>
    </lineage>
</organism>
<protein>
    <submittedName>
        <fullName evidence="2">Uncharacterized protein</fullName>
    </submittedName>
</protein>